<dbReference type="EMBL" id="CM044704">
    <property type="protein sequence ID" value="KAI5666420.1"/>
    <property type="molecule type" value="Genomic_DNA"/>
</dbReference>
<protein>
    <submittedName>
        <fullName evidence="1">Uncharacterized protein</fullName>
    </submittedName>
</protein>
<comment type="caution">
    <text evidence="1">The sequence shown here is derived from an EMBL/GenBank/DDBJ whole genome shotgun (WGS) entry which is preliminary data.</text>
</comment>
<name>A0ACC0B1B4_CATRO</name>
<keyword evidence="2" id="KW-1185">Reference proteome</keyword>
<dbReference type="Proteomes" id="UP001060085">
    <property type="component" value="Linkage Group LG04"/>
</dbReference>
<evidence type="ECO:0000313" key="2">
    <source>
        <dbReference type="Proteomes" id="UP001060085"/>
    </source>
</evidence>
<gene>
    <name evidence="1" type="ORF">M9H77_16273</name>
</gene>
<evidence type="ECO:0000313" key="1">
    <source>
        <dbReference type="EMBL" id="KAI5666420.1"/>
    </source>
</evidence>
<organism evidence="1 2">
    <name type="scientific">Catharanthus roseus</name>
    <name type="common">Madagascar periwinkle</name>
    <name type="synonym">Vinca rosea</name>
    <dbReference type="NCBI Taxonomy" id="4058"/>
    <lineage>
        <taxon>Eukaryota</taxon>
        <taxon>Viridiplantae</taxon>
        <taxon>Streptophyta</taxon>
        <taxon>Embryophyta</taxon>
        <taxon>Tracheophyta</taxon>
        <taxon>Spermatophyta</taxon>
        <taxon>Magnoliopsida</taxon>
        <taxon>eudicotyledons</taxon>
        <taxon>Gunneridae</taxon>
        <taxon>Pentapetalae</taxon>
        <taxon>asterids</taxon>
        <taxon>lamiids</taxon>
        <taxon>Gentianales</taxon>
        <taxon>Apocynaceae</taxon>
        <taxon>Rauvolfioideae</taxon>
        <taxon>Vinceae</taxon>
        <taxon>Catharanthinae</taxon>
        <taxon>Catharanthus</taxon>
    </lineage>
</organism>
<accession>A0ACC0B1B4</accession>
<proteinExistence type="predicted"/>
<sequence length="103" mass="11855">MNAFPTTPYDAFNHMPPPTLNNGRMICYLWIIRPDISKEGIHILVEFKPIQSQIFSNVQHTHVSTNKDNSNIRQHVKVITQMVSDEPSTLYPDAEEDDDTDED</sequence>
<reference evidence="2" key="1">
    <citation type="journal article" date="2023" name="Nat. Plants">
        <title>Single-cell RNA sequencing provides a high-resolution roadmap for understanding the multicellular compartmentation of specialized metabolism.</title>
        <authorList>
            <person name="Sun S."/>
            <person name="Shen X."/>
            <person name="Li Y."/>
            <person name="Li Y."/>
            <person name="Wang S."/>
            <person name="Li R."/>
            <person name="Zhang H."/>
            <person name="Shen G."/>
            <person name="Guo B."/>
            <person name="Wei J."/>
            <person name="Xu J."/>
            <person name="St-Pierre B."/>
            <person name="Chen S."/>
            <person name="Sun C."/>
        </authorList>
    </citation>
    <scope>NUCLEOTIDE SEQUENCE [LARGE SCALE GENOMIC DNA]</scope>
</reference>